<name>A0A2P2NLP9_RHIMU</name>
<organism evidence="2">
    <name type="scientific">Rhizophora mucronata</name>
    <name type="common">Asiatic mangrove</name>
    <dbReference type="NCBI Taxonomy" id="61149"/>
    <lineage>
        <taxon>Eukaryota</taxon>
        <taxon>Viridiplantae</taxon>
        <taxon>Streptophyta</taxon>
        <taxon>Embryophyta</taxon>
        <taxon>Tracheophyta</taxon>
        <taxon>Spermatophyta</taxon>
        <taxon>Magnoliopsida</taxon>
        <taxon>eudicotyledons</taxon>
        <taxon>Gunneridae</taxon>
        <taxon>Pentapetalae</taxon>
        <taxon>rosids</taxon>
        <taxon>fabids</taxon>
        <taxon>Malpighiales</taxon>
        <taxon>Rhizophoraceae</taxon>
        <taxon>Rhizophora</taxon>
    </lineage>
</organism>
<keyword evidence="1" id="KW-1133">Transmembrane helix</keyword>
<protein>
    <submittedName>
        <fullName evidence="2">Uncharacterized protein</fullName>
    </submittedName>
</protein>
<keyword evidence="1" id="KW-0472">Membrane</keyword>
<sequence>MKQAGPAICVGSRVVSLIFVFYFFFSNILFPGSKLAILLNELQMIE</sequence>
<dbReference type="AlphaFoldDB" id="A0A2P2NLP9"/>
<dbReference type="EMBL" id="GGEC01062914">
    <property type="protein sequence ID" value="MBX43398.1"/>
    <property type="molecule type" value="Transcribed_RNA"/>
</dbReference>
<evidence type="ECO:0000313" key="2">
    <source>
        <dbReference type="EMBL" id="MBX43398.1"/>
    </source>
</evidence>
<accession>A0A2P2NLP9</accession>
<keyword evidence="1" id="KW-0812">Transmembrane</keyword>
<proteinExistence type="predicted"/>
<evidence type="ECO:0000256" key="1">
    <source>
        <dbReference type="SAM" id="Phobius"/>
    </source>
</evidence>
<reference evidence="2" key="1">
    <citation type="submission" date="2018-02" db="EMBL/GenBank/DDBJ databases">
        <title>Rhizophora mucronata_Transcriptome.</title>
        <authorList>
            <person name="Meera S.P."/>
            <person name="Sreeshan A."/>
            <person name="Augustine A."/>
        </authorList>
    </citation>
    <scope>NUCLEOTIDE SEQUENCE</scope>
    <source>
        <tissue evidence="2">Leaf</tissue>
    </source>
</reference>
<feature type="transmembrane region" description="Helical" evidence="1">
    <location>
        <begin position="7"/>
        <end position="25"/>
    </location>
</feature>